<dbReference type="GO" id="GO:0008237">
    <property type="term" value="F:metallopeptidase activity"/>
    <property type="evidence" value="ECO:0007669"/>
    <property type="project" value="UniProtKB-KW"/>
</dbReference>
<proteinExistence type="predicted"/>
<evidence type="ECO:0000256" key="8">
    <source>
        <dbReference type="ARBA" id="ARBA00023316"/>
    </source>
</evidence>
<dbReference type="Gene3D" id="3.30.1380.10">
    <property type="match status" value="1"/>
</dbReference>
<evidence type="ECO:0000313" key="10">
    <source>
        <dbReference type="EMBL" id="VDZ63140.1"/>
    </source>
</evidence>
<dbReference type="SUPFAM" id="SSF55166">
    <property type="entry name" value="Hedgehog/DD-peptidase"/>
    <property type="match status" value="1"/>
</dbReference>
<evidence type="ECO:0000313" key="11">
    <source>
        <dbReference type="Proteomes" id="UP000281391"/>
    </source>
</evidence>
<evidence type="ECO:0000256" key="7">
    <source>
        <dbReference type="ARBA" id="ARBA00023049"/>
    </source>
</evidence>
<evidence type="ECO:0000256" key="4">
    <source>
        <dbReference type="ARBA" id="ARBA00022801"/>
    </source>
</evidence>
<dbReference type="AlphaFoldDB" id="A0A3S4DPZ6"/>
<evidence type="ECO:0000256" key="5">
    <source>
        <dbReference type="ARBA" id="ARBA00022833"/>
    </source>
</evidence>
<dbReference type="PANTHER" id="PTHR43126:SF1">
    <property type="entry name" value="D-ALANYL-D-ALANINE DIPEPTIDASE"/>
    <property type="match status" value="1"/>
</dbReference>
<dbReference type="GO" id="GO:0071555">
    <property type="term" value="P:cell wall organization"/>
    <property type="evidence" value="ECO:0007669"/>
    <property type="project" value="UniProtKB-KW"/>
</dbReference>
<evidence type="ECO:0000256" key="3">
    <source>
        <dbReference type="ARBA" id="ARBA00022723"/>
    </source>
</evidence>
<dbReference type="KEGG" id="sof:NCTC11214_04342"/>
<keyword evidence="3" id="KW-0479">Metal-binding</keyword>
<evidence type="ECO:0000256" key="9">
    <source>
        <dbReference type="SAM" id="Phobius"/>
    </source>
</evidence>
<accession>A0A3S4DPZ6</accession>
<dbReference type="InterPro" id="IPR000755">
    <property type="entry name" value="A_A_dipeptidase"/>
</dbReference>
<dbReference type="PANTHER" id="PTHR43126">
    <property type="entry name" value="D-ALANYL-D-ALANINE DIPEPTIDASE"/>
    <property type="match status" value="1"/>
</dbReference>
<gene>
    <name evidence="10" type="primary">ddpX</name>
    <name evidence="10" type="ORF">NCTC11214_04342</name>
</gene>
<keyword evidence="5" id="KW-0862">Zinc</keyword>
<keyword evidence="9" id="KW-1133">Transmembrane helix</keyword>
<reference evidence="10 11" key="1">
    <citation type="submission" date="2018-12" db="EMBL/GenBank/DDBJ databases">
        <authorList>
            <consortium name="Pathogen Informatics"/>
        </authorList>
    </citation>
    <scope>NUCLEOTIDE SEQUENCE [LARGE SCALE GENOMIC DNA]</scope>
    <source>
        <strain evidence="10 11">NCTC11214</strain>
    </source>
</reference>
<comment type="catalytic activity">
    <reaction evidence="1">
        <text>D-alanyl-D-alanine + H2O = 2 D-alanine</text>
        <dbReference type="Rhea" id="RHEA:20661"/>
        <dbReference type="ChEBI" id="CHEBI:15377"/>
        <dbReference type="ChEBI" id="CHEBI:57416"/>
        <dbReference type="ChEBI" id="CHEBI:57822"/>
        <dbReference type="EC" id="3.4.13.22"/>
    </reaction>
</comment>
<evidence type="ECO:0000256" key="2">
    <source>
        <dbReference type="ARBA" id="ARBA00022670"/>
    </source>
</evidence>
<organism evidence="10 11">
    <name type="scientific">Serratia odorifera</name>
    <dbReference type="NCBI Taxonomy" id="618"/>
    <lineage>
        <taxon>Bacteria</taxon>
        <taxon>Pseudomonadati</taxon>
        <taxon>Pseudomonadota</taxon>
        <taxon>Gammaproteobacteria</taxon>
        <taxon>Enterobacterales</taxon>
        <taxon>Yersiniaceae</taxon>
        <taxon>Serratia</taxon>
    </lineage>
</organism>
<dbReference type="GO" id="GO:0006508">
    <property type="term" value="P:proteolysis"/>
    <property type="evidence" value="ECO:0007669"/>
    <property type="project" value="UniProtKB-KW"/>
</dbReference>
<keyword evidence="6 10" id="KW-0224">Dipeptidase</keyword>
<keyword evidence="9" id="KW-0812">Transmembrane</keyword>
<keyword evidence="7" id="KW-0482">Metalloprotease</keyword>
<keyword evidence="2" id="KW-0645">Protease</keyword>
<name>A0A3S4DPZ6_SEROD</name>
<dbReference type="Proteomes" id="UP000281391">
    <property type="component" value="Chromosome"/>
</dbReference>
<dbReference type="Pfam" id="PF01427">
    <property type="entry name" value="Peptidase_M15"/>
    <property type="match status" value="1"/>
</dbReference>
<evidence type="ECO:0000256" key="6">
    <source>
        <dbReference type="ARBA" id="ARBA00022997"/>
    </source>
</evidence>
<evidence type="ECO:0000256" key="1">
    <source>
        <dbReference type="ARBA" id="ARBA00001362"/>
    </source>
</evidence>
<keyword evidence="4 10" id="KW-0378">Hydrolase</keyword>
<sequence>MPIDRSRRRRCCGKHAPDTRYVTDTHTGSHHSRGVALDVTLLDHAGLALDMGTAFDEMNPRSHPFYPDLPPQLQRNRLLLNAVMAAGGFIGIASEWWHFELPNAMAFPLLNDRFACYGD</sequence>
<dbReference type="InterPro" id="IPR009045">
    <property type="entry name" value="Zn_M74/Hedgehog-like"/>
</dbReference>
<dbReference type="EC" id="3.4.13.22" evidence="10"/>
<dbReference type="GO" id="GO:0160237">
    <property type="term" value="F:D-Ala-D-Ala dipeptidase activity"/>
    <property type="evidence" value="ECO:0007669"/>
    <property type="project" value="UniProtKB-EC"/>
</dbReference>
<dbReference type="EMBL" id="LR134117">
    <property type="protein sequence ID" value="VDZ63140.1"/>
    <property type="molecule type" value="Genomic_DNA"/>
</dbReference>
<keyword evidence="8" id="KW-0961">Cell wall biogenesis/degradation</keyword>
<keyword evidence="9" id="KW-0472">Membrane</keyword>
<protein>
    <submittedName>
        <fullName evidence="10">D-alanyl-D-alanine dipeptidase</fullName>
        <ecNumber evidence="10">3.4.13.22</ecNumber>
    </submittedName>
</protein>
<dbReference type="GO" id="GO:0046872">
    <property type="term" value="F:metal ion binding"/>
    <property type="evidence" value="ECO:0007669"/>
    <property type="project" value="UniProtKB-KW"/>
</dbReference>
<feature type="transmembrane region" description="Helical" evidence="9">
    <location>
        <begin position="78"/>
        <end position="99"/>
    </location>
</feature>